<evidence type="ECO:0000259" key="1">
    <source>
        <dbReference type="Pfam" id="PF12867"/>
    </source>
</evidence>
<dbReference type="EMBL" id="JAWHTF010000009">
    <property type="protein sequence ID" value="MDU8887136.1"/>
    <property type="molecule type" value="Genomic_DNA"/>
</dbReference>
<name>A0ABU3U9T4_9FLAO</name>
<accession>A0ABU3U9T4</accession>
<comment type="caution">
    <text evidence="2">The sequence shown here is derived from an EMBL/GenBank/DDBJ whole genome shotgun (WGS) entry which is preliminary data.</text>
</comment>
<reference evidence="2 3" key="1">
    <citation type="submission" date="2023-10" db="EMBL/GenBank/DDBJ databases">
        <title>Marimonas sp. nov. isolated from tidal mud flat.</title>
        <authorList>
            <person name="Jaincy N.J."/>
            <person name="Srinivasan S."/>
            <person name="Lee S.-S."/>
        </authorList>
    </citation>
    <scope>NUCLEOTIDE SEQUENCE [LARGE SCALE GENOMIC DNA]</scope>
    <source>
        <strain evidence="2 3">MJ-SS3</strain>
    </source>
</reference>
<dbReference type="Proteomes" id="UP001268651">
    <property type="component" value="Unassembled WGS sequence"/>
</dbReference>
<organism evidence="2 3">
    <name type="scientific">Gilvirhabdus luticola</name>
    <dbReference type="NCBI Taxonomy" id="3079858"/>
    <lineage>
        <taxon>Bacteria</taxon>
        <taxon>Pseudomonadati</taxon>
        <taxon>Bacteroidota</taxon>
        <taxon>Flavobacteriia</taxon>
        <taxon>Flavobacteriales</taxon>
        <taxon>Flavobacteriaceae</taxon>
        <taxon>Gilvirhabdus</taxon>
    </lineage>
</organism>
<gene>
    <name evidence="2" type="ORF">RXV94_13275</name>
</gene>
<evidence type="ECO:0000313" key="2">
    <source>
        <dbReference type="EMBL" id="MDU8887136.1"/>
    </source>
</evidence>
<sequence>MEFNLQKAILILERTPAVLDSLLRDLPKDWTHRNEGENTWSPFDVVGHLLHGEKTDWIERTNIILQNDLNISFTPFDRFAQFEDSKGKTMNNLLDEFSALRNANLKILNDLDLSERNFTLIGRHPNLGKVTLKQLLASWVAHDLGHIAQITRVMAKQYKNEVGPWKEYMSILNK</sequence>
<dbReference type="RefSeq" id="WP_316663235.1">
    <property type="nucleotide sequence ID" value="NZ_JAWHTF010000009.1"/>
</dbReference>
<feature type="domain" description="DinB-like" evidence="1">
    <location>
        <begin position="12"/>
        <end position="150"/>
    </location>
</feature>
<dbReference type="Gene3D" id="1.20.120.450">
    <property type="entry name" value="dinb family like domain"/>
    <property type="match status" value="1"/>
</dbReference>
<dbReference type="InterPro" id="IPR024775">
    <property type="entry name" value="DinB-like"/>
</dbReference>
<dbReference type="Pfam" id="PF12867">
    <property type="entry name" value="DinB_2"/>
    <property type="match status" value="1"/>
</dbReference>
<proteinExistence type="predicted"/>
<keyword evidence="3" id="KW-1185">Reference proteome</keyword>
<protein>
    <submittedName>
        <fullName evidence="2">DinB family protein</fullName>
    </submittedName>
</protein>
<evidence type="ECO:0000313" key="3">
    <source>
        <dbReference type="Proteomes" id="UP001268651"/>
    </source>
</evidence>
<dbReference type="InterPro" id="IPR034660">
    <property type="entry name" value="DinB/YfiT-like"/>
</dbReference>
<dbReference type="SUPFAM" id="SSF109854">
    <property type="entry name" value="DinB/YfiT-like putative metalloenzymes"/>
    <property type="match status" value="1"/>
</dbReference>